<gene>
    <name evidence="1" type="ORF">ACOLOM_LOCUS3060</name>
</gene>
<dbReference type="Proteomes" id="UP000789525">
    <property type="component" value="Unassembled WGS sequence"/>
</dbReference>
<protein>
    <submittedName>
        <fullName evidence="1">10718_t:CDS:1</fullName>
    </submittedName>
</protein>
<name>A0ACA9L2V1_9GLOM</name>
<organism evidence="1 2">
    <name type="scientific">Acaulospora colombiana</name>
    <dbReference type="NCBI Taxonomy" id="27376"/>
    <lineage>
        <taxon>Eukaryota</taxon>
        <taxon>Fungi</taxon>
        <taxon>Fungi incertae sedis</taxon>
        <taxon>Mucoromycota</taxon>
        <taxon>Glomeromycotina</taxon>
        <taxon>Glomeromycetes</taxon>
        <taxon>Diversisporales</taxon>
        <taxon>Acaulosporaceae</taxon>
        <taxon>Acaulospora</taxon>
    </lineage>
</organism>
<comment type="caution">
    <text evidence="1">The sequence shown here is derived from an EMBL/GenBank/DDBJ whole genome shotgun (WGS) entry which is preliminary data.</text>
</comment>
<sequence>MTYEKALNNISQYLIEIDKPGKFNAKTIKWLKELAGEENIATVNEKLIQNLTDATTEFYNYAMPHINHKISGIPDKITEIQNNLKDMSVDLKALIEIMLLQKGDDDDLTNDTIEKLKINEYFFDDEEKEIVRNNIRRRTYIGKEVAVKKIIDFDSVKKIIAKQARIHDALGVCDYIEKF</sequence>
<evidence type="ECO:0000313" key="2">
    <source>
        <dbReference type="Proteomes" id="UP000789525"/>
    </source>
</evidence>
<evidence type="ECO:0000313" key="1">
    <source>
        <dbReference type="EMBL" id="CAG8507259.1"/>
    </source>
</evidence>
<proteinExistence type="predicted"/>
<keyword evidence="2" id="KW-1185">Reference proteome</keyword>
<dbReference type="EMBL" id="CAJVPT010004380">
    <property type="protein sequence ID" value="CAG8507259.1"/>
    <property type="molecule type" value="Genomic_DNA"/>
</dbReference>
<accession>A0ACA9L2V1</accession>
<reference evidence="1" key="1">
    <citation type="submission" date="2021-06" db="EMBL/GenBank/DDBJ databases">
        <authorList>
            <person name="Kallberg Y."/>
            <person name="Tangrot J."/>
            <person name="Rosling A."/>
        </authorList>
    </citation>
    <scope>NUCLEOTIDE SEQUENCE</scope>
    <source>
        <strain evidence="1">CL356</strain>
    </source>
</reference>